<keyword evidence="1" id="KW-0472">Membrane</keyword>
<dbReference type="Proteomes" id="UP000095300">
    <property type="component" value="Unassembled WGS sequence"/>
</dbReference>
<gene>
    <name evidence="2" type="primary">106091656</name>
</gene>
<keyword evidence="1" id="KW-0812">Transmembrane</keyword>
<dbReference type="OrthoDB" id="8048189at2759"/>
<keyword evidence="3" id="KW-1185">Reference proteome</keyword>
<dbReference type="EnsemblMetazoa" id="SCAU011490-RF">
    <property type="protein sequence ID" value="SCAU011490-PF"/>
    <property type="gene ID" value="SCAU011490"/>
</dbReference>
<proteinExistence type="predicted"/>
<dbReference type="VEuPathDB" id="VectorBase:SCAU011490"/>
<dbReference type="AlphaFoldDB" id="A0A1I8PVI2"/>
<sequence length="134" mass="15461">MASSEEENLLEQLKNSVMAIMDKTGSSKFAHDLMARIHALQERLESLSSSEKTKFIGDMKESFRATIANVENKLMQHAQFEKVYAYSIYAAIIFLILFIIALFGYKLYKSLMSKELKKQEKLKQKQSKKTKKVN</sequence>
<organism evidence="2 3">
    <name type="scientific">Stomoxys calcitrans</name>
    <name type="common">Stable fly</name>
    <name type="synonym">Conops calcitrans</name>
    <dbReference type="NCBI Taxonomy" id="35570"/>
    <lineage>
        <taxon>Eukaryota</taxon>
        <taxon>Metazoa</taxon>
        <taxon>Ecdysozoa</taxon>
        <taxon>Arthropoda</taxon>
        <taxon>Hexapoda</taxon>
        <taxon>Insecta</taxon>
        <taxon>Pterygota</taxon>
        <taxon>Neoptera</taxon>
        <taxon>Endopterygota</taxon>
        <taxon>Diptera</taxon>
        <taxon>Brachycera</taxon>
        <taxon>Muscomorpha</taxon>
        <taxon>Muscoidea</taxon>
        <taxon>Muscidae</taxon>
        <taxon>Stomoxys</taxon>
    </lineage>
</organism>
<accession>A0A1I8PVI2</accession>
<keyword evidence="1" id="KW-1133">Transmembrane helix</keyword>
<evidence type="ECO:0000313" key="3">
    <source>
        <dbReference type="Proteomes" id="UP000095300"/>
    </source>
</evidence>
<protein>
    <submittedName>
        <fullName evidence="2">Uncharacterized protein</fullName>
    </submittedName>
</protein>
<feature type="transmembrane region" description="Helical" evidence="1">
    <location>
        <begin position="83"/>
        <end position="108"/>
    </location>
</feature>
<name>A0A1I8PVI2_STOCA</name>
<evidence type="ECO:0000313" key="2">
    <source>
        <dbReference type="EnsemblMetazoa" id="SCAU011490-PF"/>
    </source>
</evidence>
<reference evidence="2" key="1">
    <citation type="submission" date="2020-05" db="UniProtKB">
        <authorList>
            <consortium name="EnsemblMetazoa"/>
        </authorList>
    </citation>
    <scope>IDENTIFICATION</scope>
    <source>
        <strain evidence="2">USDA</strain>
    </source>
</reference>
<evidence type="ECO:0000256" key="1">
    <source>
        <dbReference type="SAM" id="Phobius"/>
    </source>
</evidence>